<dbReference type="Proteomes" id="UP001595699">
    <property type="component" value="Unassembled WGS sequence"/>
</dbReference>
<dbReference type="RefSeq" id="WP_205117752.1">
    <property type="nucleotide sequence ID" value="NZ_JAFBCM010000001.1"/>
</dbReference>
<keyword evidence="2" id="KW-1185">Reference proteome</keyword>
<reference evidence="2" key="1">
    <citation type="journal article" date="2019" name="Int. J. Syst. Evol. Microbiol.">
        <title>The Global Catalogue of Microorganisms (GCM) 10K type strain sequencing project: providing services to taxonomists for standard genome sequencing and annotation.</title>
        <authorList>
            <consortium name="The Broad Institute Genomics Platform"/>
            <consortium name="The Broad Institute Genome Sequencing Center for Infectious Disease"/>
            <person name="Wu L."/>
            <person name="Ma J."/>
        </authorList>
    </citation>
    <scope>NUCLEOTIDE SEQUENCE [LARGE SCALE GENOMIC DNA]</scope>
    <source>
        <strain evidence="2">CGMCC 4.7241</strain>
    </source>
</reference>
<dbReference type="EMBL" id="JBHRZH010000018">
    <property type="protein sequence ID" value="MFC3763392.1"/>
    <property type="molecule type" value="Genomic_DNA"/>
</dbReference>
<name>A0ABV7YFK8_9ACTN</name>
<evidence type="ECO:0000313" key="2">
    <source>
        <dbReference type="Proteomes" id="UP001595699"/>
    </source>
</evidence>
<accession>A0ABV7YFK8</accession>
<sequence length="384" mass="41611">MSRYALVWYPNRASRTHVVDQESGKLLCGRTRTAAFLNAEEAARRGFDLAASPTCKRCRDQQAKLLEQDGVARPSALQRIVAALRRHPVRTALVAVGSGLVALATIVGTSITVADYVAKNDTSPLSLHLAPFSVDYPLVTYVLPFDAPIETFPAGEDSYCSPERLEWLRAHGASRLTKYGVELRNDAKDGAQLSVRNLRAQGTSTPVSEPVLLVDCEFGGGIADSVALTLDLDSRRPAVESRSNRPFAFNLAPGETGSLLITTEGLQDFAGKVTVEATVEGETRSYDVPMSPDSGTSLSIPASGLATIQHATMRKTSGQFSCWTEGKGKPAPALCDATEVRLRVARAWGRTDLVDKLLVDNPFRVPGRQRRRRGVRGRPALQRL</sequence>
<organism evidence="1 2">
    <name type="scientific">Tenggerimyces flavus</name>
    <dbReference type="NCBI Taxonomy" id="1708749"/>
    <lineage>
        <taxon>Bacteria</taxon>
        <taxon>Bacillati</taxon>
        <taxon>Actinomycetota</taxon>
        <taxon>Actinomycetes</taxon>
        <taxon>Propionibacteriales</taxon>
        <taxon>Nocardioidaceae</taxon>
        <taxon>Tenggerimyces</taxon>
    </lineage>
</organism>
<proteinExistence type="predicted"/>
<evidence type="ECO:0000313" key="1">
    <source>
        <dbReference type="EMBL" id="MFC3763392.1"/>
    </source>
</evidence>
<gene>
    <name evidence="1" type="ORF">ACFOUW_21315</name>
</gene>
<protein>
    <submittedName>
        <fullName evidence="1">Uncharacterized protein</fullName>
    </submittedName>
</protein>
<comment type="caution">
    <text evidence="1">The sequence shown here is derived from an EMBL/GenBank/DDBJ whole genome shotgun (WGS) entry which is preliminary data.</text>
</comment>